<name>A0ABQ1GT45_9SPHN</name>
<organism evidence="2 3">
    <name type="scientific">Sphingomonas psychrolutea</name>
    <dbReference type="NCBI Taxonomy" id="1259676"/>
    <lineage>
        <taxon>Bacteria</taxon>
        <taxon>Pseudomonadati</taxon>
        <taxon>Pseudomonadota</taxon>
        <taxon>Alphaproteobacteria</taxon>
        <taxon>Sphingomonadales</taxon>
        <taxon>Sphingomonadaceae</taxon>
        <taxon>Sphingomonas</taxon>
    </lineage>
</organism>
<dbReference type="GO" id="GO:0016301">
    <property type="term" value="F:kinase activity"/>
    <property type="evidence" value="ECO:0007669"/>
    <property type="project" value="UniProtKB-KW"/>
</dbReference>
<feature type="domain" description="ER-bound oxygenase mpaB/mpaB'/Rubber oxygenase catalytic" evidence="1">
    <location>
        <begin position="48"/>
        <end position="258"/>
    </location>
</feature>
<dbReference type="InterPro" id="IPR018713">
    <property type="entry name" value="MPAB/Lcp_cat_dom"/>
</dbReference>
<dbReference type="PANTHER" id="PTHR36151">
    <property type="entry name" value="BLR2777 PROTEIN"/>
    <property type="match status" value="1"/>
</dbReference>
<proteinExistence type="predicted"/>
<protein>
    <submittedName>
        <fullName evidence="2">Histidine kinase</fullName>
    </submittedName>
</protein>
<sequence>MSAATRLARPLKGLIVGQVRALFNDAARGETPVQRRPDALFPPNSVAWRVHGDVTSMLVGGIAALLLQMLHPKVLAGVWDHSGFRDDMQGRLRRTARFIAVTTFGAPDDARRILAKVRQIHDHIGGTLPDGTDYRASDPALLAWVHVCEVLSFLDGWIRYGEPGMSRADQDRYVAEMARIAEPLGVDPIPHTRAEAEAIMTAMRGELIVDARTRDVAQVLLNQPAPSLAAGPFQTITLQAGVDLLPPWARTMHGLTQPGVGLPLLRAGTFGVAKTLRWAFRP</sequence>
<dbReference type="RefSeq" id="WP_188446993.1">
    <property type="nucleotide sequence ID" value="NZ_BMDW01000010.1"/>
</dbReference>
<gene>
    <name evidence="2" type="ORF">GCM10011395_19870</name>
</gene>
<keyword evidence="3" id="KW-1185">Reference proteome</keyword>
<dbReference type="EMBL" id="BMDW01000010">
    <property type="protein sequence ID" value="GGA49554.1"/>
    <property type="molecule type" value="Genomic_DNA"/>
</dbReference>
<evidence type="ECO:0000313" key="3">
    <source>
        <dbReference type="Proteomes" id="UP000618591"/>
    </source>
</evidence>
<keyword evidence="2" id="KW-0808">Transferase</keyword>
<dbReference type="Pfam" id="PF09995">
    <property type="entry name" value="MPAB_Lcp_cat"/>
    <property type="match status" value="1"/>
</dbReference>
<dbReference type="Proteomes" id="UP000618591">
    <property type="component" value="Unassembled WGS sequence"/>
</dbReference>
<comment type="caution">
    <text evidence="2">The sequence shown here is derived from an EMBL/GenBank/DDBJ whole genome shotgun (WGS) entry which is preliminary data.</text>
</comment>
<accession>A0ABQ1GT45</accession>
<evidence type="ECO:0000259" key="1">
    <source>
        <dbReference type="Pfam" id="PF09995"/>
    </source>
</evidence>
<evidence type="ECO:0000313" key="2">
    <source>
        <dbReference type="EMBL" id="GGA49554.1"/>
    </source>
</evidence>
<dbReference type="PANTHER" id="PTHR36151:SF3">
    <property type="entry name" value="ER-BOUND OXYGENASE MPAB_MPAB'_RUBBER OXYGENASE CATALYTIC DOMAIN-CONTAINING PROTEIN"/>
    <property type="match status" value="1"/>
</dbReference>
<keyword evidence="2" id="KW-0418">Kinase</keyword>
<reference evidence="3" key="1">
    <citation type="journal article" date="2019" name="Int. J. Syst. Evol. Microbiol.">
        <title>The Global Catalogue of Microorganisms (GCM) 10K type strain sequencing project: providing services to taxonomists for standard genome sequencing and annotation.</title>
        <authorList>
            <consortium name="The Broad Institute Genomics Platform"/>
            <consortium name="The Broad Institute Genome Sequencing Center for Infectious Disease"/>
            <person name="Wu L."/>
            <person name="Ma J."/>
        </authorList>
    </citation>
    <scope>NUCLEOTIDE SEQUENCE [LARGE SCALE GENOMIC DNA]</scope>
    <source>
        <strain evidence="3">CGMCC 1.10106</strain>
    </source>
</reference>